<proteinExistence type="predicted"/>
<protein>
    <submittedName>
        <fullName evidence="1">Uncharacterized protein</fullName>
    </submittedName>
</protein>
<keyword evidence="2" id="KW-1185">Reference proteome</keyword>
<dbReference type="SUPFAM" id="SSF48445">
    <property type="entry name" value="14-3-3 protein"/>
    <property type="match status" value="1"/>
</dbReference>
<name>A0AAX1NF13_9BACT</name>
<dbReference type="RefSeq" id="WP_169665475.1">
    <property type="nucleotide sequence ID" value="NZ_CP076133.1"/>
</dbReference>
<dbReference type="EMBL" id="CP076133">
    <property type="protein sequence ID" value="QWG04583.1"/>
    <property type="molecule type" value="Genomic_DNA"/>
</dbReference>
<dbReference type="AlphaFoldDB" id="A0AAX1NF13"/>
<dbReference type="InterPro" id="IPR036815">
    <property type="entry name" value="14-3-3_dom_sf"/>
</dbReference>
<dbReference type="KEGG" id="fya:KMW28_27175"/>
<gene>
    <name evidence="1" type="ORF">KMW28_27175</name>
</gene>
<accession>A0AAX1NF13</accession>
<evidence type="ECO:0000313" key="2">
    <source>
        <dbReference type="Proteomes" id="UP000678679"/>
    </source>
</evidence>
<reference evidence="1 2" key="1">
    <citation type="submission" date="2021-05" db="EMBL/GenBank/DDBJ databases">
        <title>Comparative genomic studies on the polysaccharide-degrading batcterial strains of the Flammeovirga genus.</title>
        <authorList>
            <person name="Zewei F."/>
            <person name="Zheng Z."/>
            <person name="Yu L."/>
            <person name="Ruyue G."/>
            <person name="Yanhong M."/>
            <person name="Yuanyuan C."/>
            <person name="Jingyan G."/>
            <person name="Wenjun H."/>
        </authorList>
    </citation>
    <scope>NUCLEOTIDE SEQUENCE [LARGE SCALE GENOMIC DNA]</scope>
    <source>
        <strain evidence="1 2">NBRC:100898</strain>
    </source>
</reference>
<evidence type="ECO:0000313" key="1">
    <source>
        <dbReference type="EMBL" id="QWG04583.1"/>
    </source>
</evidence>
<organism evidence="1 2">
    <name type="scientific">Flammeovirga yaeyamensis</name>
    <dbReference type="NCBI Taxonomy" id="367791"/>
    <lineage>
        <taxon>Bacteria</taxon>
        <taxon>Pseudomonadati</taxon>
        <taxon>Bacteroidota</taxon>
        <taxon>Cytophagia</taxon>
        <taxon>Cytophagales</taxon>
        <taxon>Flammeovirgaceae</taxon>
        <taxon>Flammeovirga</taxon>
    </lineage>
</organism>
<dbReference type="Proteomes" id="UP000678679">
    <property type="component" value="Chromosome 2"/>
</dbReference>
<sequence length="160" mass="18941">MKKVFNNIANVELKHFENMSEVLGETFEVSVTDGFVNFIHEDELICDYNIHSNELRLLNFDYKEVVNDAYMNTRIAKEQEKKTFTDRKKAMVICKEYESGKKFYQTLDVYVNDIIKYLDKVQSHNVVKKVYAMLVNLELDKDDPNRVEKFYHPHKTQASV</sequence>